<sequence length="163" mass="18248">MSLEQPTLHLVCGKIAAGKSTLTGALGKQPHTVVVREDYWLARLYPGEQNSLADYVRNAARLRDAMRAHLVDLLRAGLSVVLDFPANTPASRAWMRTVFEEAGCAHQLHYLDVPDDVCKSRLRRRNDDGTHEFTVSDDDFAQITKHFVPPASEEGFDVVLHRP</sequence>
<dbReference type="Pfam" id="PF13671">
    <property type="entry name" value="AAA_33"/>
    <property type="match status" value="1"/>
</dbReference>
<proteinExistence type="predicted"/>
<dbReference type="AlphaFoldDB" id="A0A097EE63"/>
<dbReference type="GO" id="GO:0051301">
    <property type="term" value="P:cell division"/>
    <property type="evidence" value="ECO:0007669"/>
    <property type="project" value="UniProtKB-KW"/>
</dbReference>
<dbReference type="eggNOG" id="COG0645">
    <property type="taxonomic scope" value="Bacteria"/>
</dbReference>
<dbReference type="Proteomes" id="UP000033200">
    <property type="component" value="Chromosome"/>
</dbReference>
<protein>
    <submittedName>
        <fullName evidence="1">Cell division protein ZipA</fullName>
    </submittedName>
</protein>
<dbReference type="InterPro" id="IPR027417">
    <property type="entry name" value="P-loop_NTPase"/>
</dbReference>
<gene>
    <name evidence="1" type="ORF">MC45_04825</name>
</gene>
<dbReference type="SUPFAM" id="SSF52540">
    <property type="entry name" value="P-loop containing nucleoside triphosphate hydrolases"/>
    <property type="match status" value="1"/>
</dbReference>
<dbReference type="EMBL" id="CP009571">
    <property type="protein sequence ID" value="AIT05840.1"/>
    <property type="molecule type" value="Genomic_DNA"/>
</dbReference>
<name>A0A097EE63_9SPHN</name>
<dbReference type="RefSeq" id="WP_038660215.1">
    <property type="nucleotide sequence ID" value="NZ_CP009571.1"/>
</dbReference>
<keyword evidence="2" id="KW-1185">Reference proteome</keyword>
<evidence type="ECO:0000313" key="1">
    <source>
        <dbReference type="EMBL" id="AIT05840.1"/>
    </source>
</evidence>
<keyword evidence="1" id="KW-0131">Cell cycle</keyword>
<dbReference type="Gene3D" id="3.40.50.300">
    <property type="entry name" value="P-loop containing nucleotide triphosphate hydrolases"/>
    <property type="match status" value="1"/>
</dbReference>
<evidence type="ECO:0000313" key="2">
    <source>
        <dbReference type="Proteomes" id="UP000033200"/>
    </source>
</evidence>
<dbReference type="STRING" id="1549858.MC45_04825"/>
<accession>A0A097EE63</accession>
<keyword evidence="1" id="KW-0132">Cell division</keyword>
<reference evidence="1 2" key="1">
    <citation type="submission" date="2014-09" db="EMBL/GenBank/DDBJ databases">
        <title>Using Illumina technology Improving SMRT sequencing Genome Assembly by RASTools.</title>
        <authorList>
            <person name="Zhou Y."/>
            <person name="Ma T."/>
            <person name="Liu T."/>
        </authorList>
    </citation>
    <scope>NUCLEOTIDE SEQUENCE [LARGE SCALE GENOMIC DNA]</scope>
    <source>
        <strain evidence="1 2">ATCC 55669</strain>
    </source>
</reference>
<dbReference type="HOGENOM" id="CLU_105030_3_0_5"/>
<dbReference type="KEGG" id="stax:MC45_04825"/>
<organism evidence="1 2">
    <name type="scientific">Sphingomonas taxi</name>
    <dbReference type="NCBI Taxonomy" id="1549858"/>
    <lineage>
        <taxon>Bacteria</taxon>
        <taxon>Pseudomonadati</taxon>
        <taxon>Pseudomonadota</taxon>
        <taxon>Alphaproteobacteria</taxon>
        <taxon>Sphingomonadales</taxon>
        <taxon>Sphingomonadaceae</taxon>
        <taxon>Sphingomonas</taxon>
    </lineage>
</organism>